<evidence type="ECO:0000313" key="2">
    <source>
        <dbReference type="EMBL" id="EKO40928.1"/>
    </source>
</evidence>
<evidence type="ECO:0000256" key="1">
    <source>
        <dbReference type="SAM" id="SignalP"/>
    </source>
</evidence>
<dbReference type="Gene3D" id="3.40.50.1460">
    <property type="match status" value="1"/>
</dbReference>
<feature type="chain" id="PRO_5003891653" evidence="1">
    <location>
        <begin position="27"/>
        <end position="737"/>
    </location>
</feature>
<comment type="caution">
    <text evidence="2">The sequence shown here is derived from an EMBL/GenBank/DDBJ whole genome shotgun (WGS) entry which is preliminary data.</text>
</comment>
<dbReference type="InterPro" id="IPR001096">
    <property type="entry name" value="Peptidase_C13"/>
</dbReference>
<dbReference type="Pfam" id="PF01650">
    <property type="entry name" value="Peptidase_C13"/>
    <property type="match status" value="1"/>
</dbReference>
<reference evidence="2 3" key="1">
    <citation type="submission" date="2012-07" db="EMBL/GenBank/DDBJ databases">
        <title>Draft genome sequence of Desulfovibrio magneticus str. Maddingley MBC34 obtained from a metagenomic sequence of a methanogenic enrichment isolated from coal-seam formation water in Victoria, Australia.</title>
        <authorList>
            <person name="Greenfield P."/>
            <person name="Hendry P."/>
            <person name="Li D."/>
            <person name="Rosewarne C.P."/>
            <person name="Tran-Dinh N."/>
            <person name="Elbourne L.D.H."/>
            <person name="Paulsen I.T."/>
            <person name="Midgley D.J."/>
        </authorList>
    </citation>
    <scope>NUCLEOTIDE SEQUENCE [LARGE SCALE GENOMIC DNA]</scope>
    <source>
        <strain evidence="3">Maddingley MBC34</strain>
    </source>
</reference>
<organism evidence="2 3">
    <name type="scientific">Solidesulfovibrio magneticus str. Maddingley MBC34</name>
    <dbReference type="NCBI Taxonomy" id="1206767"/>
    <lineage>
        <taxon>Bacteria</taxon>
        <taxon>Pseudomonadati</taxon>
        <taxon>Thermodesulfobacteriota</taxon>
        <taxon>Desulfovibrionia</taxon>
        <taxon>Desulfovibrionales</taxon>
        <taxon>Desulfovibrionaceae</taxon>
        <taxon>Solidesulfovibrio</taxon>
    </lineage>
</organism>
<dbReference type="EMBL" id="ALAO01000038">
    <property type="protein sequence ID" value="EKO40928.1"/>
    <property type="molecule type" value="Genomic_DNA"/>
</dbReference>
<sequence>MPRRCFPGLIILACFMFLCAVRPALAADIDTAAKALDRLLAQMPSSARATVAVSGEAGPRQGEVVLTLDARSVRLGQGPGWLFGLTLPNGDKRVAFVAADGSSRFAPTTELPAGLTPVSLPDAAADAGPIADRQAAVAAVTDRLLGHSLQGRRVYVANALVGEDITVPLLRGSVSLSGGPGWLFFIDDVPQANWSHGCRYVLAAADGRLHVAPAMLPPADMAGFTELTVWPPAQPPQTSALPKATAVAAKAAAGAANDVAAATDASHRYAVILSGGYNQQNNHIRYWNDCSYFFKTLKAAGFLQDHIYVLFADGTDPAIDNSLGQNSNTDLNNDGIQDIKYSATKANITTVFNELAGKLGSQDILYIFTTDHGGPAAGNGRPYETANVILNLWGEDITNAEFAAEVNKVQAGAVAAIFEQCFSGGMIEPLRAPNRVLMSAARYWELSYAMGPDYTYDEFSFYVTQALADPTKGDSNGDGVVTLEEAYSYGLAKDTVQLETLDSGGDNNGEHPSYYSNPWNLGRQLALGGRYPSAKAPTYGGYAQYQTGDAFPTGATAQNWKGTDQLWTLNLPFAFPLGGQTYTSASVSSHGIIHFANPSNSGYNSVNGLAASLAVAPLWDRLTTAGSGDDIAVASTSEAVTVVWQAKTVADGRPVNVAARLYPSGAVRFYYGTGNQHTSLVAQRDKTIGVAAGTAASMLLGLRNGQPDLGSANALLIQPATLPPPSPGLPWQGLLLQ</sequence>
<dbReference type="AlphaFoldDB" id="K6HEM2"/>
<dbReference type="GO" id="GO:0008233">
    <property type="term" value="F:peptidase activity"/>
    <property type="evidence" value="ECO:0007669"/>
    <property type="project" value="InterPro"/>
</dbReference>
<evidence type="ECO:0000313" key="3">
    <source>
        <dbReference type="Proteomes" id="UP000006272"/>
    </source>
</evidence>
<proteinExistence type="predicted"/>
<protein>
    <submittedName>
        <fullName evidence="2">Peptidase C13 family</fullName>
    </submittedName>
</protein>
<keyword evidence="1" id="KW-0732">Signal</keyword>
<feature type="signal peptide" evidence="1">
    <location>
        <begin position="1"/>
        <end position="26"/>
    </location>
</feature>
<dbReference type="Proteomes" id="UP000006272">
    <property type="component" value="Unassembled WGS sequence"/>
</dbReference>
<dbReference type="GO" id="GO:0006508">
    <property type="term" value="P:proteolysis"/>
    <property type="evidence" value="ECO:0007669"/>
    <property type="project" value="InterPro"/>
</dbReference>
<gene>
    <name evidence="2" type="ORF">B193_0354</name>
</gene>
<name>K6HEM2_9BACT</name>
<dbReference type="PATRIC" id="fig|1206767.3.peg.332"/>
<accession>K6HEM2</accession>